<dbReference type="Pfam" id="PF13493">
    <property type="entry name" value="DUF4118"/>
    <property type="match status" value="1"/>
</dbReference>
<dbReference type="GO" id="GO:0016020">
    <property type="term" value="C:membrane"/>
    <property type="evidence" value="ECO:0007669"/>
    <property type="project" value="UniProtKB-SubCell"/>
</dbReference>
<name>A0A8J3MT45_9CHLR</name>
<dbReference type="InterPro" id="IPR050736">
    <property type="entry name" value="Sensor_HK_Regulatory"/>
</dbReference>
<evidence type="ECO:0000256" key="12">
    <source>
        <dbReference type="ARBA" id="ARBA00023136"/>
    </source>
</evidence>
<keyword evidence="4" id="KW-0597">Phosphoprotein</keyword>
<proteinExistence type="predicted"/>
<dbReference type="InterPro" id="IPR036890">
    <property type="entry name" value="HATPase_C_sf"/>
</dbReference>
<dbReference type="Pfam" id="PF02518">
    <property type="entry name" value="HATPase_c"/>
    <property type="match status" value="1"/>
</dbReference>
<evidence type="ECO:0000313" key="16">
    <source>
        <dbReference type="EMBL" id="GHO47817.1"/>
    </source>
</evidence>
<protein>
    <recommendedName>
        <fullName evidence="3">histidine kinase</fullName>
        <ecNumber evidence="3">2.7.13.3</ecNumber>
    </recommendedName>
</protein>
<dbReference type="PRINTS" id="PR00344">
    <property type="entry name" value="BCTRLSENSOR"/>
</dbReference>
<feature type="transmembrane region" description="Helical" evidence="14">
    <location>
        <begin position="20"/>
        <end position="43"/>
    </location>
</feature>
<dbReference type="SUPFAM" id="SSF47384">
    <property type="entry name" value="Homodimeric domain of signal transducing histidine kinase"/>
    <property type="match status" value="1"/>
</dbReference>
<evidence type="ECO:0000256" key="7">
    <source>
        <dbReference type="ARBA" id="ARBA00022741"/>
    </source>
</evidence>
<dbReference type="InterPro" id="IPR003661">
    <property type="entry name" value="HisK_dim/P_dom"/>
</dbReference>
<keyword evidence="7" id="KW-0547">Nucleotide-binding</keyword>
<evidence type="ECO:0000256" key="3">
    <source>
        <dbReference type="ARBA" id="ARBA00012438"/>
    </source>
</evidence>
<dbReference type="AlphaFoldDB" id="A0A8J3MT45"/>
<dbReference type="InterPro" id="IPR004358">
    <property type="entry name" value="Sig_transdc_His_kin-like_C"/>
</dbReference>
<dbReference type="EC" id="2.7.13.3" evidence="3"/>
<dbReference type="CDD" id="cd00075">
    <property type="entry name" value="HATPase"/>
    <property type="match status" value="1"/>
</dbReference>
<evidence type="ECO:0000256" key="2">
    <source>
        <dbReference type="ARBA" id="ARBA00004141"/>
    </source>
</evidence>
<keyword evidence="9" id="KW-0067">ATP-binding</keyword>
<keyword evidence="17" id="KW-1185">Reference proteome</keyword>
<evidence type="ECO:0000313" key="17">
    <source>
        <dbReference type="Proteomes" id="UP000612362"/>
    </source>
</evidence>
<dbReference type="Gene3D" id="1.20.120.620">
    <property type="entry name" value="Backbone structure of the membrane domain of e. Coli histidine kinase receptor kdpd"/>
    <property type="match status" value="1"/>
</dbReference>
<dbReference type="SMART" id="SM00388">
    <property type="entry name" value="HisKA"/>
    <property type="match status" value="1"/>
</dbReference>
<keyword evidence="12 14" id="KW-0472">Membrane</keyword>
<dbReference type="Pfam" id="PF00512">
    <property type="entry name" value="HisKA"/>
    <property type="match status" value="1"/>
</dbReference>
<evidence type="ECO:0000256" key="4">
    <source>
        <dbReference type="ARBA" id="ARBA00022553"/>
    </source>
</evidence>
<feature type="domain" description="Histidine kinase" evidence="15">
    <location>
        <begin position="149"/>
        <end position="379"/>
    </location>
</feature>
<evidence type="ECO:0000256" key="5">
    <source>
        <dbReference type="ARBA" id="ARBA00022679"/>
    </source>
</evidence>
<keyword evidence="11" id="KW-0902">Two-component regulatory system</keyword>
<evidence type="ECO:0000256" key="14">
    <source>
        <dbReference type="SAM" id="Phobius"/>
    </source>
</evidence>
<reference evidence="16" key="1">
    <citation type="submission" date="2020-10" db="EMBL/GenBank/DDBJ databases">
        <title>Taxonomic study of unclassified bacteria belonging to the class Ktedonobacteria.</title>
        <authorList>
            <person name="Yabe S."/>
            <person name="Wang C.M."/>
            <person name="Zheng Y."/>
            <person name="Sakai Y."/>
            <person name="Cavaletti L."/>
            <person name="Monciardini P."/>
            <person name="Donadio S."/>
        </authorList>
    </citation>
    <scope>NUCLEOTIDE SEQUENCE</scope>
    <source>
        <strain evidence="16">SOSP1-1</strain>
    </source>
</reference>
<dbReference type="SUPFAM" id="SSF55874">
    <property type="entry name" value="ATPase domain of HSP90 chaperone/DNA topoisomerase II/histidine kinase"/>
    <property type="match status" value="1"/>
</dbReference>
<dbReference type="InterPro" id="IPR036097">
    <property type="entry name" value="HisK_dim/P_sf"/>
</dbReference>
<keyword evidence="6 14" id="KW-0812">Transmembrane</keyword>
<dbReference type="InterPro" id="IPR025201">
    <property type="entry name" value="KdpD_TM"/>
</dbReference>
<evidence type="ECO:0000256" key="10">
    <source>
        <dbReference type="ARBA" id="ARBA00022989"/>
    </source>
</evidence>
<organism evidence="16 17">
    <name type="scientific">Ktedonospora formicarum</name>
    <dbReference type="NCBI Taxonomy" id="2778364"/>
    <lineage>
        <taxon>Bacteria</taxon>
        <taxon>Bacillati</taxon>
        <taxon>Chloroflexota</taxon>
        <taxon>Ktedonobacteria</taxon>
        <taxon>Ktedonobacterales</taxon>
        <taxon>Ktedonobacteraceae</taxon>
        <taxon>Ktedonospora</taxon>
    </lineage>
</organism>
<dbReference type="InterPro" id="IPR005467">
    <property type="entry name" value="His_kinase_dom"/>
</dbReference>
<dbReference type="InterPro" id="IPR003594">
    <property type="entry name" value="HATPase_dom"/>
</dbReference>
<dbReference type="Proteomes" id="UP000612362">
    <property type="component" value="Unassembled WGS sequence"/>
</dbReference>
<dbReference type="PANTHER" id="PTHR43711">
    <property type="entry name" value="TWO-COMPONENT HISTIDINE KINASE"/>
    <property type="match status" value="1"/>
</dbReference>
<dbReference type="GO" id="GO:0000155">
    <property type="term" value="F:phosphorelay sensor kinase activity"/>
    <property type="evidence" value="ECO:0007669"/>
    <property type="project" value="InterPro"/>
</dbReference>
<evidence type="ECO:0000256" key="9">
    <source>
        <dbReference type="ARBA" id="ARBA00022840"/>
    </source>
</evidence>
<keyword evidence="10 14" id="KW-1133">Transmembrane helix</keyword>
<keyword evidence="13" id="KW-0175">Coiled coil</keyword>
<comment type="caution">
    <text evidence="16">The sequence shown here is derived from an EMBL/GenBank/DDBJ whole genome shotgun (WGS) entry which is preliminary data.</text>
</comment>
<dbReference type="CDD" id="cd00082">
    <property type="entry name" value="HisKA"/>
    <property type="match status" value="1"/>
</dbReference>
<evidence type="ECO:0000259" key="15">
    <source>
        <dbReference type="PROSITE" id="PS50109"/>
    </source>
</evidence>
<dbReference type="Gene3D" id="1.10.287.130">
    <property type="match status" value="1"/>
</dbReference>
<sequence>MTWLWQYNMEPGFLPFPLRHLAIGYGLALVLPCVAGFLAIVLLQLVPQLQFSESLILLAILLISSCWGLLPGLLASFVGIAFYLVMLLPPRFPFVIEARVDIFSTVMFTLTSLCISLLTSQLQRARLQAQQAQGEAERAKQMMDDFLSMITHELLTPLTASHLSLQIIKHKMKQRSPTQVAERVAREHFLQVTIERALHQLDVQQRLVYDLLDASRIRSKGLELSTQRCDLGEIVRNGVEVQRLLHPERTLLLTETLNEIIPVEADPDRVHQALGNYLSNALKYSAPDTPVSVSVTRTPSHVRVSVSDHGPGLTAEQQQEVWKRFYRAPGISVQSGSSVSLGLGLHIARNVIERLGGQVGIQSNPSQGSTFWFCLPLTYENGSEERMPL</sequence>
<dbReference type="SMART" id="SM00387">
    <property type="entry name" value="HATPase_c"/>
    <property type="match status" value="1"/>
</dbReference>
<comment type="catalytic activity">
    <reaction evidence="1">
        <text>ATP + protein L-histidine = ADP + protein N-phospho-L-histidine.</text>
        <dbReference type="EC" id="2.7.13.3"/>
    </reaction>
</comment>
<dbReference type="PANTHER" id="PTHR43711:SF1">
    <property type="entry name" value="HISTIDINE KINASE 1"/>
    <property type="match status" value="1"/>
</dbReference>
<dbReference type="PROSITE" id="PS50109">
    <property type="entry name" value="HIS_KIN"/>
    <property type="match status" value="1"/>
</dbReference>
<evidence type="ECO:0000256" key="8">
    <source>
        <dbReference type="ARBA" id="ARBA00022777"/>
    </source>
</evidence>
<gene>
    <name evidence="16" type="ORF">KSX_59800</name>
</gene>
<evidence type="ECO:0000256" key="13">
    <source>
        <dbReference type="SAM" id="Coils"/>
    </source>
</evidence>
<comment type="subcellular location">
    <subcellularLocation>
        <location evidence="2">Membrane</location>
        <topology evidence="2">Multi-pass membrane protein</topology>
    </subcellularLocation>
</comment>
<keyword evidence="8" id="KW-0418">Kinase</keyword>
<accession>A0A8J3MT45</accession>
<feature type="coiled-coil region" evidence="13">
    <location>
        <begin position="115"/>
        <end position="142"/>
    </location>
</feature>
<evidence type="ECO:0000256" key="11">
    <source>
        <dbReference type="ARBA" id="ARBA00023012"/>
    </source>
</evidence>
<dbReference type="InterPro" id="IPR038318">
    <property type="entry name" value="KdpD_sf"/>
</dbReference>
<dbReference type="GO" id="GO:0005524">
    <property type="term" value="F:ATP binding"/>
    <property type="evidence" value="ECO:0007669"/>
    <property type="project" value="UniProtKB-KW"/>
</dbReference>
<evidence type="ECO:0000256" key="1">
    <source>
        <dbReference type="ARBA" id="ARBA00000085"/>
    </source>
</evidence>
<evidence type="ECO:0000256" key="6">
    <source>
        <dbReference type="ARBA" id="ARBA00022692"/>
    </source>
</evidence>
<keyword evidence="5" id="KW-0808">Transferase</keyword>
<feature type="transmembrane region" description="Helical" evidence="14">
    <location>
        <begin position="55"/>
        <end position="88"/>
    </location>
</feature>
<dbReference type="EMBL" id="BNJF01000003">
    <property type="protein sequence ID" value="GHO47817.1"/>
    <property type="molecule type" value="Genomic_DNA"/>
</dbReference>
<dbReference type="Gene3D" id="3.30.565.10">
    <property type="entry name" value="Histidine kinase-like ATPase, C-terminal domain"/>
    <property type="match status" value="1"/>
</dbReference>